<comment type="caution">
    <text evidence="4">The sequence shown here is derived from an EMBL/GenBank/DDBJ whole genome shotgun (WGS) entry which is preliminary data.</text>
</comment>
<accession>A0ABV3G2M7</accession>
<dbReference type="RefSeq" id="WP_357788530.1">
    <property type="nucleotide sequence ID" value="NZ_JBFAKC010000017.1"/>
</dbReference>
<feature type="compositionally biased region" description="Low complexity" evidence="1">
    <location>
        <begin position="176"/>
        <end position="186"/>
    </location>
</feature>
<feature type="chain" id="PRO_5047379626" evidence="2">
    <location>
        <begin position="19"/>
        <end position="422"/>
    </location>
</feature>
<protein>
    <submittedName>
        <fullName evidence="4">DUF6779 domain-containing protein</fullName>
    </submittedName>
</protein>
<feature type="compositionally biased region" description="Pro residues" evidence="1">
    <location>
        <begin position="363"/>
        <end position="374"/>
    </location>
</feature>
<organism evidence="4 5">
    <name type="scientific">Nocardia aurea</name>
    <dbReference type="NCBI Taxonomy" id="2144174"/>
    <lineage>
        <taxon>Bacteria</taxon>
        <taxon>Bacillati</taxon>
        <taxon>Actinomycetota</taxon>
        <taxon>Actinomycetes</taxon>
        <taxon>Mycobacteriales</taxon>
        <taxon>Nocardiaceae</taxon>
        <taxon>Nocardia</taxon>
    </lineage>
</organism>
<evidence type="ECO:0000256" key="1">
    <source>
        <dbReference type="SAM" id="MobiDB-lite"/>
    </source>
</evidence>
<name>A0ABV3G2M7_9NOCA</name>
<dbReference type="Proteomes" id="UP001551695">
    <property type="component" value="Unassembled WGS sequence"/>
</dbReference>
<evidence type="ECO:0000256" key="2">
    <source>
        <dbReference type="SAM" id="SignalP"/>
    </source>
</evidence>
<dbReference type="InterPro" id="IPR046706">
    <property type="entry name" value="DUF6779"/>
</dbReference>
<reference evidence="4 5" key="1">
    <citation type="submission" date="2024-06" db="EMBL/GenBank/DDBJ databases">
        <title>The Natural Products Discovery Center: Release of the First 8490 Sequenced Strains for Exploring Actinobacteria Biosynthetic Diversity.</title>
        <authorList>
            <person name="Kalkreuter E."/>
            <person name="Kautsar S.A."/>
            <person name="Yang D."/>
            <person name="Bader C.D."/>
            <person name="Teijaro C.N."/>
            <person name="Fluegel L."/>
            <person name="Davis C.M."/>
            <person name="Simpson J.R."/>
            <person name="Lauterbach L."/>
            <person name="Steele A.D."/>
            <person name="Gui C."/>
            <person name="Meng S."/>
            <person name="Li G."/>
            <person name="Viehrig K."/>
            <person name="Ye F."/>
            <person name="Su P."/>
            <person name="Kiefer A.F."/>
            <person name="Nichols A."/>
            <person name="Cepeda A.J."/>
            <person name="Yan W."/>
            <person name="Fan B."/>
            <person name="Jiang Y."/>
            <person name="Adhikari A."/>
            <person name="Zheng C.-J."/>
            <person name="Schuster L."/>
            <person name="Cowan T.M."/>
            <person name="Smanski M.J."/>
            <person name="Chevrette M.G."/>
            <person name="De Carvalho L.P.S."/>
            <person name="Shen B."/>
        </authorList>
    </citation>
    <scope>NUCLEOTIDE SEQUENCE [LARGE SCALE GENOMIC DNA]</scope>
    <source>
        <strain evidence="4 5">NPDC050403</strain>
    </source>
</reference>
<dbReference type="Pfam" id="PF20570">
    <property type="entry name" value="DUF6779"/>
    <property type="match status" value="1"/>
</dbReference>
<keyword evidence="2" id="KW-0732">Signal</keyword>
<feature type="signal peptide" evidence="2">
    <location>
        <begin position="1"/>
        <end position="18"/>
    </location>
</feature>
<keyword evidence="5" id="KW-1185">Reference proteome</keyword>
<feature type="region of interest" description="Disordered" evidence="1">
    <location>
        <begin position="283"/>
        <end position="422"/>
    </location>
</feature>
<evidence type="ECO:0000313" key="4">
    <source>
        <dbReference type="EMBL" id="MEV0711843.1"/>
    </source>
</evidence>
<feature type="region of interest" description="Disordered" evidence="1">
    <location>
        <begin position="114"/>
        <end position="201"/>
    </location>
</feature>
<evidence type="ECO:0000313" key="5">
    <source>
        <dbReference type="Proteomes" id="UP001551695"/>
    </source>
</evidence>
<feature type="compositionally biased region" description="Basic and acidic residues" evidence="1">
    <location>
        <begin position="307"/>
        <end position="362"/>
    </location>
</feature>
<sequence>MRIGLVAALWAAAIGALAATKFRKESAVDKAKARDLQTVYELQLEREITARREYELGVESRVREEVGADASEMAALRMELSILRQNLQRLFDGELLADRPALRADATRIQELERGAEHPANNSSANADGWGPHLPHPPRSTITPVFEPHHPEPPLFASPFDEPVTAETSVVPAEHAGGVRSRSAGDSDSDSDGYPTGGFDDGYRYADSDLAAADYRAADRFATTDGYGNSYRDGDFRDGDAGISGNGYGNANGHDNGSGHGNTDGYDFADGYDYSDDYDESAAVRDGRTSDSSVWSDAFTEAGGSDEANRRAEEHRDEERRAEERRAEEQRAENERAEQHRAEEQRAEDERAEERRTADQRPEPTPAAPRPTTPAAPVRQVGTARRRRRVDEESGSGSPSRRLSVAEIMANLQSEENGNGRG</sequence>
<feature type="domain" description="DUF6779" evidence="3">
    <location>
        <begin position="1"/>
        <end position="108"/>
    </location>
</feature>
<feature type="compositionally biased region" description="Polar residues" evidence="1">
    <location>
        <begin position="411"/>
        <end position="422"/>
    </location>
</feature>
<evidence type="ECO:0000259" key="3">
    <source>
        <dbReference type="Pfam" id="PF20570"/>
    </source>
</evidence>
<gene>
    <name evidence="4" type="ORF">AB0I48_30220</name>
</gene>
<proteinExistence type="predicted"/>
<dbReference type="EMBL" id="JBFAKC010000017">
    <property type="protein sequence ID" value="MEV0711843.1"/>
    <property type="molecule type" value="Genomic_DNA"/>
</dbReference>